<evidence type="ECO:0000256" key="3">
    <source>
        <dbReference type="ARBA" id="ARBA00022679"/>
    </source>
</evidence>
<keyword evidence="2" id="KW-0328">Glycosyltransferase</keyword>
<dbReference type="SUPFAM" id="SSF53756">
    <property type="entry name" value="UDP-Glycosyltransferase/glycogen phosphorylase"/>
    <property type="match status" value="1"/>
</dbReference>
<keyword evidence="4" id="KW-0934">Plastid</keyword>
<dbReference type="Gene3D" id="3.40.50.2000">
    <property type="entry name" value="Glycogen Phosphorylase B"/>
    <property type="match status" value="2"/>
</dbReference>
<keyword evidence="5" id="KW-0812">Transmembrane</keyword>
<name>A0AAD7UR15_9FUNG</name>
<dbReference type="PANTHER" id="PTHR45825:SF11">
    <property type="entry name" value="ALPHA AMYLASE DOMAIN-CONTAINING PROTEIN"/>
    <property type="match status" value="1"/>
</dbReference>
<dbReference type="GeneID" id="83219818"/>
<evidence type="ECO:0000256" key="1">
    <source>
        <dbReference type="ARBA" id="ARBA00004602"/>
    </source>
</evidence>
<evidence type="ECO:0000256" key="5">
    <source>
        <dbReference type="SAM" id="Phobius"/>
    </source>
</evidence>
<evidence type="ECO:0000256" key="4">
    <source>
        <dbReference type="ARBA" id="ARBA00023234"/>
    </source>
</evidence>
<organism evidence="7 8">
    <name type="scientific">Lichtheimia ornata</name>
    <dbReference type="NCBI Taxonomy" id="688661"/>
    <lineage>
        <taxon>Eukaryota</taxon>
        <taxon>Fungi</taxon>
        <taxon>Fungi incertae sedis</taxon>
        <taxon>Mucoromycota</taxon>
        <taxon>Mucoromycotina</taxon>
        <taxon>Mucoromycetes</taxon>
        <taxon>Mucorales</taxon>
        <taxon>Lichtheimiaceae</taxon>
        <taxon>Lichtheimia</taxon>
    </lineage>
</organism>
<feature type="transmembrane region" description="Helical" evidence="5">
    <location>
        <begin position="71"/>
        <end position="95"/>
    </location>
</feature>
<dbReference type="InterPro" id="IPR013534">
    <property type="entry name" value="Starch_synth_cat_dom"/>
</dbReference>
<sequence length="729" mass="82152">MVVAPPEDFADGSSFTIGRSGYSTRRAIGSSTSSGSFSASQSRIASSHRSPLFQDDKQYSKHDRRRRWWHVLLAAFAILCFVQLVGTFVVGTVIYNKLGSIRIDIREYPALRYVGLDNASQVITKDVDGKRLSVYHVTKEFGAASMGGMGMVVTAMATALKRTGEVDVSIVMPFYSFLDNEYDTEKVADLVINVNQGSNQVPVEFTVWRMTHGLSPTLSENASSLRMVTSNSSTSDTSSIPSPFVQPTEAFPVYLIGPGNIRPFDLAFRADNTVEIYSTPDGLPQEWKDQYFNKAVAEFISFQAKSTSSAVDVVHLHGATNAYTMKHLWDNNDTPTRPAIMYTLHDYLDELQYTIRAKNVEKFLDTPDQRLIQYTRGGRMFMSSLGIDYADVVTYVSHQMTIDMVEGRDDFYLKELVMENILRKAQQGRFFGITNGVDYGALDPFTNDQLVDHGASYPQYAQALLYRQHDNQTMTWQLSPDPNDYVSNAKYHAKRYLVDQGILSERDLTRPVILYVGRFQYNKGFEMFDDAARLFTERDAKLLIIGQPNNYPLRWVEDLEQRYPNHVTVMSTEEEQHQWLVLCRAASDFVFVPSLTESFGLVAAEGLLFGAPVISTGAGGLKEFLVDRPSHARQPVRAVPDGNNGELMAESPKQQYNAYLFEPFDVPSLQAAIHDAINDYHRFTKSKATREELLLRMIHDAFNLGWSRGNGKGPVHDYLKAYKVAFCSR</sequence>
<reference evidence="7 8" key="1">
    <citation type="submission" date="2023-03" db="EMBL/GenBank/DDBJ databases">
        <title>Genome sequence of Lichtheimia ornata CBS 291.66.</title>
        <authorList>
            <person name="Mohabir J.T."/>
            <person name="Shea T.P."/>
            <person name="Kurbessoian T."/>
            <person name="Berby B."/>
            <person name="Fontaine J."/>
            <person name="Livny J."/>
            <person name="Gnirke A."/>
            <person name="Stajich J.E."/>
            <person name="Cuomo C.A."/>
        </authorList>
    </citation>
    <scope>NUCLEOTIDE SEQUENCE [LARGE SCALE GENOMIC DNA]</scope>
    <source>
        <strain evidence="7">CBS 291.66</strain>
    </source>
</reference>
<feature type="domain" description="Starch synthase catalytic" evidence="6">
    <location>
        <begin position="134"/>
        <end position="405"/>
    </location>
</feature>
<dbReference type="Proteomes" id="UP001234581">
    <property type="component" value="Unassembled WGS sequence"/>
</dbReference>
<comment type="caution">
    <text evidence="7">The sequence shown here is derived from an EMBL/GenBank/DDBJ whole genome shotgun (WGS) entry which is preliminary data.</text>
</comment>
<evidence type="ECO:0000259" key="6">
    <source>
        <dbReference type="Pfam" id="PF08323"/>
    </source>
</evidence>
<accession>A0AAD7UR15</accession>
<keyword evidence="3" id="KW-0808">Transferase</keyword>
<evidence type="ECO:0000313" key="7">
    <source>
        <dbReference type="EMBL" id="KAJ8651954.1"/>
    </source>
</evidence>
<dbReference type="Pfam" id="PF13692">
    <property type="entry name" value="Glyco_trans_1_4"/>
    <property type="match status" value="1"/>
</dbReference>
<dbReference type="EMBL" id="JARTCD010000128">
    <property type="protein sequence ID" value="KAJ8651954.1"/>
    <property type="molecule type" value="Genomic_DNA"/>
</dbReference>
<evidence type="ECO:0000313" key="8">
    <source>
        <dbReference type="Proteomes" id="UP001234581"/>
    </source>
</evidence>
<keyword evidence="4" id="KW-0035">Amyloplast</keyword>
<keyword evidence="5" id="KW-1133">Transmembrane helix</keyword>
<dbReference type="PANTHER" id="PTHR45825">
    <property type="entry name" value="GRANULE-BOUND STARCH SYNTHASE 1, CHLOROPLASTIC/AMYLOPLASTIC"/>
    <property type="match status" value="1"/>
</dbReference>
<keyword evidence="8" id="KW-1185">Reference proteome</keyword>
<dbReference type="GO" id="GO:0016757">
    <property type="term" value="F:glycosyltransferase activity"/>
    <property type="evidence" value="ECO:0007669"/>
    <property type="project" value="UniProtKB-KW"/>
</dbReference>
<dbReference type="Pfam" id="PF08323">
    <property type="entry name" value="Glyco_transf_5"/>
    <property type="match status" value="1"/>
</dbReference>
<gene>
    <name evidence="7" type="ORF">O0I10_012474</name>
</gene>
<proteinExistence type="predicted"/>
<keyword evidence="5" id="KW-0472">Membrane</keyword>
<dbReference type="RefSeq" id="XP_058336868.1">
    <property type="nucleotide sequence ID" value="XM_058492375.1"/>
</dbReference>
<evidence type="ECO:0000256" key="2">
    <source>
        <dbReference type="ARBA" id="ARBA00022676"/>
    </source>
</evidence>
<protein>
    <recommendedName>
        <fullName evidence="6">Starch synthase catalytic domain-containing protein</fullName>
    </recommendedName>
</protein>
<dbReference type="AlphaFoldDB" id="A0AAD7UR15"/>
<comment type="subcellular location">
    <subcellularLocation>
        <location evidence="1">Plastid</location>
        <location evidence="1">Amyloplast</location>
    </subcellularLocation>
</comment>